<accession>A0A542ZD25</accession>
<reference evidence="3 4" key="1">
    <citation type="submission" date="2019-06" db="EMBL/GenBank/DDBJ databases">
        <title>Sequencing the genomes of 1000 actinobacteria strains.</title>
        <authorList>
            <person name="Klenk H.-P."/>
        </authorList>
    </citation>
    <scope>NUCLEOTIDE SEQUENCE [LARGE SCALE GENOMIC DNA]</scope>
    <source>
        <strain evidence="3 4">DSM 8251</strain>
    </source>
</reference>
<feature type="domain" description="Calcineurin-like phosphoesterase" evidence="2">
    <location>
        <begin position="50"/>
        <end position="237"/>
    </location>
</feature>
<sequence>MTRFWKAAASGAIAAGVSGAATLALAHAARHDYQLREYTVPVLPRGALPIRVLHISDLHLLHDDHVRQAWVRSLAALQPDLVVNTGDNHADAQAWRSVIDCLGVLLERPGAFVWGSNDYFAPSFKNPARYLLGPSSRTADADPEPDLPYEELGSAFVERGWHDLNHHRVRLRINGTEVELRGTDDAHHARDDYSLVAGPPGDDVALAIGVTHAPYRRVLDGFARDGMDLIMAGHTHGGQVCLPGERAVITNCDIERRRVKGLSRHTWTSTEQRRSRTSALHVSGGLGTSPFAPYRLFCPPEASLLTLVSR</sequence>
<dbReference type="InterPro" id="IPR004843">
    <property type="entry name" value="Calcineurin-like_PHP"/>
</dbReference>
<dbReference type="RefSeq" id="WP_142094032.1">
    <property type="nucleotide sequence ID" value="NZ_BAAAMD010000002.1"/>
</dbReference>
<keyword evidence="4" id="KW-1185">Reference proteome</keyword>
<evidence type="ECO:0000313" key="4">
    <source>
        <dbReference type="Proteomes" id="UP000316196"/>
    </source>
</evidence>
<dbReference type="EMBL" id="VFOR01000002">
    <property type="protein sequence ID" value="TQL58218.1"/>
    <property type="molecule type" value="Genomic_DNA"/>
</dbReference>
<dbReference type="GO" id="GO:0009245">
    <property type="term" value="P:lipid A biosynthetic process"/>
    <property type="evidence" value="ECO:0007669"/>
    <property type="project" value="TreeGrafter"/>
</dbReference>
<evidence type="ECO:0000313" key="3">
    <source>
        <dbReference type="EMBL" id="TQL58218.1"/>
    </source>
</evidence>
<dbReference type="InterPro" id="IPR029052">
    <property type="entry name" value="Metallo-depent_PP-like"/>
</dbReference>
<dbReference type="PANTHER" id="PTHR31302:SF20">
    <property type="entry name" value="CONSERVED PROTEIN"/>
    <property type="match status" value="1"/>
</dbReference>
<dbReference type="Gene3D" id="3.60.21.10">
    <property type="match status" value="1"/>
</dbReference>
<protein>
    <submittedName>
        <fullName evidence="3">Putative MPP superfamily phosphohydrolase</fullName>
    </submittedName>
</protein>
<organism evidence="3 4">
    <name type="scientific">Propioniferax innocua</name>
    <dbReference type="NCBI Taxonomy" id="1753"/>
    <lineage>
        <taxon>Bacteria</taxon>
        <taxon>Bacillati</taxon>
        <taxon>Actinomycetota</taxon>
        <taxon>Actinomycetes</taxon>
        <taxon>Propionibacteriales</taxon>
        <taxon>Propionibacteriaceae</taxon>
        <taxon>Propioniferax</taxon>
    </lineage>
</organism>
<dbReference type="SUPFAM" id="SSF56300">
    <property type="entry name" value="Metallo-dependent phosphatases"/>
    <property type="match status" value="1"/>
</dbReference>
<comment type="caution">
    <text evidence="3">The sequence shown here is derived from an EMBL/GenBank/DDBJ whole genome shotgun (WGS) entry which is preliminary data.</text>
</comment>
<gene>
    <name evidence="3" type="ORF">FB460_2072</name>
</gene>
<dbReference type="PANTHER" id="PTHR31302">
    <property type="entry name" value="TRANSMEMBRANE PROTEIN WITH METALLOPHOSPHOESTERASE DOMAIN-RELATED"/>
    <property type="match status" value="1"/>
</dbReference>
<dbReference type="Proteomes" id="UP000316196">
    <property type="component" value="Unassembled WGS sequence"/>
</dbReference>
<evidence type="ECO:0000259" key="2">
    <source>
        <dbReference type="Pfam" id="PF00149"/>
    </source>
</evidence>
<proteinExistence type="predicted"/>
<keyword evidence="1" id="KW-0732">Signal</keyword>
<dbReference type="OrthoDB" id="9780884at2"/>
<dbReference type="GO" id="GO:0008758">
    <property type="term" value="F:UDP-2,3-diacylglucosamine hydrolase activity"/>
    <property type="evidence" value="ECO:0007669"/>
    <property type="project" value="TreeGrafter"/>
</dbReference>
<keyword evidence="3" id="KW-0378">Hydrolase</keyword>
<name>A0A542ZD25_9ACTN</name>
<dbReference type="InterPro" id="IPR051158">
    <property type="entry name" value="Metallophosphoesterase_sf"/>
</dbReference>
<feature type="signal peptide" evidence="1">
    <location>
        <begin position="1"/>
        <end position="20"/>
    </location>
</feature>
<evidence type="ECO:0000256" key="1">
    <source>
        <dbReference type="SAM" id="SignalP"/>
    </source>
</evidence>
<feature type="chain" id="PRO_5039719925" evidence="1">
    <location>
        <begin position="21"/>
        <end position="310"/>
    </location>
</feature>
<dbReference type="Pfam" id="PF00149">
    <property type="entry name" value="Metallophos"/>
    <property type="match status" value="1"/>
</dbReference>
<dbReference type="AlphaFoldDB" id="A0A542ZD25"/>
<dbReference type="GO" id="GO:0016020">
    <property type="term" value="C:membrane"/>
    <property type="evidence" value="ECO:0007669"/>
    <property type="project" value="GOC"/>
</dbReference>